<keyword evidence="1" id="KW-0732">Signal</keyword>
<dbReference type="EMBL" id="SNXS01000003">
    <property type="protein sequence ID" value="TDP71417.1"/>
    <property type="molecule type" value="Genomic_DNA"/>
</dbReference>
<name>A0A4V3CTD6_9BURK</name>
<evidence type="ECO:0000313" key="3">
    <source>
        <dbReference type="Proteomes" id="UP000295361"/>
    </source>
</evidence>
<accession>A0A4V3CTD6</accession>
<dbReference type="OrthoDB" id="9156652at2"/>
<proteinExistence type="predicted"/>
<keyword evidence="3" id="KW-1185">Reference proteome</keyword>
<reference evidence="2 3" key="1">
    <citation type="submission" date="2019-03" db="EMBL/GenBank/DDBJ databases">
        <title>Genomic Encyclopedia of Type Strains, Phase IV (KMG-IV): sequencing the most valuable type-strain genomes for metagenomic binning, comparative biology and taxonomic classification.</title>
        <authorList>
            <person name="Goeker M."/>
        </authorList>
    </citation>
    <scope>NUCLEOTIDE SEQUENCE [LARGE SCALE GENOMIC DNA]</scope>
    <source>
        <strain evidence="2 3">DSM 16998</strain>
    </source>
</reference>
<gene>
    <name evidence="2" type="ORF">DES47_103398</name>
</gene>
<dbReference type="RefSeq" id="WP_133701192.1">
    <property type="nucleotide sequence ID" value="NZ_SNXS01000003.1"/>
</dbReference>
<feature type="signal peptide" evidence="1">
    <location>
        <begin position="1"/>
        <end position="22"/>
    </location>
</feature>
<dbReference type="InParanoid" id="A0A4V3CTD6"/>
<sequence length="251" mass="27577">MFLTRSIPLIAAALLLGSPIQAQQSAPTNNAAPPAAETAAAGLQPWQIRRERFSQITKALQTGNDTEARSNFARIIRDYESRPFQLTPLESMDLLGSVFVPQAGLEKLMPLVVAQAALGLYDAKRFASPGAMADLLQGEKFLERAFILAGPQQAAKSRNFLIDKSEVAARLVQQGLKLAETEARYPEYDVKWVTALGKGLDFCPAGTTCPPHEAAKQEDWPRLWAEVREEITRYYKIEPAKPTPSSQNGKP</sequence>
<comment type="caution">
    <text evidence="2">The sequence shown here is derived from an EMBL/GenBank/DDBJ whole genome shotgun (WGS) entry which is preliminary data.</text>
</comment>
<protein>
    <submittedName>
        <fullName evidence="2">Uncharacterized protein</fullName>
    </submittedName>
</protein>
<evidence type="ECO:0000313" key="2">
    <source>
        <dbReference type="EMBL" id="TDP71417.1"/>
    </source>
</evidence>
<feature type="chain" id="PRO_5020937413" evidence="1">
    <location>
        <begin position="23"/>
        <end position="251"/>
    </location>
</feature>
<evidence type="ECO:0000256" key="1">
    <source>
        <dbReference type="SAM" id="SignalP"/>
    </source>
</evidence>
<dbReference type="Proteomes" id="UP000295361">
    <property type="component" value="Unassembled WGS sequence"/>
</dbReference>
<dbReference type="AlphaFoldDB" id="A0A4V3CTD6"/>
<organism evidence="2 3">
    <name type="scientific">Roseateles toxinivorans</name>
    <dbReference type="NCBI Taxonomy" id="270368"/>
    <lineage>
        <taxon>Bacteria</taxon>
        <taxon>Pseudomonadati</taxon>
        <taxon>Pseudomonadota</taxon>
        <taxon>Betaproteobacteria</taxon>
        <taxon>Burkholderiales</taxon>
        <taxon>Sphaerotilaceae</taxon>
        <taxon>Roseateles</taxon>
    </lineage>
</organism>